<sequence>MARAKFSEIKQHILNAIEDGSWASGSKLPSENQLAEEFCCSRMTARRAVTELTEQGVLERSQGLGTFVAGVNAQSSMLVIRNIADEIRERGHEYSVRQIVLRKEPALPEVAAALEIETGSEVYYSMLIHFEQQKPLQLEYRYINPKIAPNYLQQDFLTITPHEYLSQAAPLTEAHHKVQAIIANDVQKQQLKLEDQTACLQILRRTWSRKGVVSFARLVHPGNRFHLGGHLTF</sequence>
<dbReference type="InterPro" id="IPR036390">
    <property type="entry name" value="WH_DNA-bd_sf"/>
</dbReference>
<dbReference type="InterPro" id="IPR028978">
    <property type="entry name" value="Chorismate_lyase_/UTRA_dom_sf"/>
</dbReference>
<dbReference type="InterPro" id="IPR011663">
    <property type="entry name" value="UTRA"/>
</dbReference>
<dbReference type="PROSITE" id="PS50949">
    <property type="entry name" value="HTH_GNTR"/>
    <property type="match status" value="1"/>
</dbReference>
<feature type="domain" description="HTH gntR-type" evidence="5">
    <location>
        <begin position="3"/>
        <end position="71"/>
    </location>
</feature>
<dbReference type="GO" id="GO:0045892">
    <property type="term" value="P:negative regulation of DNA-templated transcription"/>
    <property type="evidence" value="ECO:0007669"/>
    <property type="project" value="UniProtKB-UniRule"/>
</dbReference>
<organism evidence="6 7">
    <name type="scientific">Parashewanella curva</name>
    <dbReference type="NCBI Taxonomy" id="2338552"/>
    <lineage>
        <taxon>Bacteria</taxon>
        <taxon>Pseudomonadati</taxon>
        <taxon>Pseudomonadota</taxon>
        <taxon>Gammaproteobacteria</taxon>
        <taxon>Alteromonadales</taxon>
        <taxon>Shewanellaceae</taxon>
        <taxon>Parashewanella</taxon>
    </lineage>
</organism>
<dbReference type="GO" id="GO:0003700">
    <property type="term" value="F:DNA-binding transcription factor activity"/>
    <property type="evidence" value="ECO:0007669"/>
    <property type="project" value="UniProtKB-UniRule"/>
</dbReference>
<dbReference type="Pfam" id="PF07702">
    <property type="entry name" value="UTRA"/>
    <property type="match status" value="1"/>
</dbReference>
<accession>A0A3L8PTZ0</accession>
<dbReference type="InterPro" id="IPR036388">
    <property type="entry name" value="WH-like_DNA-bd_sf"/>
</dbReference>
<comment type="caution">
    <text evidence="6">The sequence shown here is derived from an EMBL/GenBank/DDBJ whole genome shotgun (WGS) entry which is preliminary data.</text>
</comment>
<keyword evidence="1" id="KW-0805">Transcription regulation</keyword>
<dbReference type="SMART" id="SM00866">
    <property type="entry name" value="UTRA"/>
    <property type="match status" value="1"/>
</dbReference>
<evidence type="ECO:0000313" key="7">
    <source>
        <dbReference type="Proteomes" id="UP000281474"/>
    </source>
</evidence>
<evidence type="ECO:0000313" key="6">
    <source>
        <dbReference type="EMBL" id="RLV58279.1"/>
    </source>
</evidence>
<dbReference type="FunFam" id="1.10.10.10:FF:000079">
    <property type="entry name" value="GntR family transcriptional regulator"/>
    <property type="match status" value="1"/>
</dbReference>
<dbReference type="SUPFAM" id="SSF46785">
    <property type="entry name" value="Winged helix' DNA-binding domain"/>
    <property type="match status" value="1"/>
</dbReference>
<dbReference type="Gene3D" id="1.10.10.10">
    <property type="entry name" value="Winged helix-like DNA-binding domain superfamily/Winged helix DNA-binding domain"/>
    <property type="match status" value="1"/>
</dbReference>
<dbReference type="AlphaFoldDB" id="A0A3L8PTZ0"/>
<dbReference type="SUPFAM" id="SSF64288">
    <property type="entry name" value="Chorismate lyase-like"/>
    <property type="match status" value="1"/>
</dbReference>
<reference evidence="6 7" key="1">
    <citation type="submission" date="2018-09" db="EMBL/GenBank/DDBJ databases">
        <title>Phylogeny of the Shewanellaceae, and recommendation for two new genera, Pseudoshewanella and Parashewanella.</title>
        <authorList>
            <person name="Wang G."/>
        </authorList>
    </citation>
    <scope>NUCLEOTIDE SEQUENCE [LARGE SCALE GENOMIC DNA]</scope>
    <source>
        <strain evidence="6 7">C51</strain>
    </source>
</reference>
<dbReference type="EMBL" id="QZEI01000083">
    <property type="protein sequence ID" value="RLV58279.1"/>
    <property type="molecule type" value="Genomic_DNA"/>
</dbReference>
<evidence type="ECO:0000259" key="5">
    <source>
        <dbReference type="PROSITE" id="PS50949"/>
    </source>
</evidence>
<dbReference type="Proteomes" id="UP000281474">
    <property type="component" value="Unassembled WGS sequence"/>
</dbReference>
<evidence type="ECO:0000256" key="3">
    <source>
        <dbReference type="ARBA" id="ARBA00023163"/>
    </source>
</evidence>
<keyword evidence="2" id="KW-0238">DNA-binding</keyword>
<dbReference type="InterPro" id="IPR000524">
    <property type="entry name" value="Tscrpt_reg_HTH_GntR"/>
</dbReference>
<dbReference type="SMART" id="SM00345">
    <property type="entry name" value="HTH_GNTR"/>
    <property type="match status" value="1"/>
</dbReference>
<dbReference type="Gene3D" id="3.40.1410.10">
    <property type="entry name" value="Chorismate lyase-like"/>
    <property type="match status" value="1"/>
</dbReference>
<keyword evidence="3" id="KW-0804">Transcription</keyword>
<dbReference type="InterPro" id="IPR050679">
    <property type="entry name" value="Bact_HTH_transcr_reg"/>
</dbReference>
<dbReference type="PANTHER" id="PTHR44846">
    <property type="entry name" value="MANNOSYL-D-GLYCERATE TRANSPORT/METABOLISM SYSTEM REPRESSOR MNGR-RELATED"/>
    <property type="match status" value="1"/>
</dbReference>
<name>A0A3L8PTZ0_9GAMM</name>
<dbReference type="GO" id="GO:0003677">
    <property type="term" value="F:DNA binding"/>
    <property type="evidence" value="ECO:0007669"/>
    <property type="project" value="UniProtKB-UniRule"/>
</dbReference>
<proteinExistence type="predicted"/>
<evidence type="ECO:0000256" key="2">
    <source>
        <dbReference type="ARBA" id="ARBA00023125"/>
    </source>
</evidence>
<dbReference type="PRINTS" id="PR00035">
    <property type="entry name" value="HTHGNTR"/>
</dbReference>
<dbReference type="RefSeq" id="WP_121840403.1">
    <property type="nucleotide sequence ID" value="NZ_ML014832.1"/>
</dbReference>
<dbReference type="Pfam" id="PF00392">
    <property type="entry name" value="GntR"/>
    <property type="match status" value="1"/>
</dbReference>
<dbReference type="GO" id="GO:0006547">
    <property type="term" value="P:L-histidine metabolic process"/>
    <property type="evidence" value="ECO:0007669"/>
    <property type="project" value="UniProtKB-UniRule"/>
</dbReference>
<dbReference type="InterPro" id="IPR010248">
    <property type="entry name" value="His_ut_repres"/>
</dbReference>
<dbReference type="PANTHER" id="PTHR44846:SF16">
    <property type="entry name" value="TRANSCRIPTIONAL REGULATOR PHNF-RELATED"/>
    <property type="match status" value="1"/>
</dbReference>
<gene>
    <name evidence="6" type="primary">hutC</name>
    <name evidence="6" type="ORF">D5018_18130</name>
</gene>
<dbReference type="OrthoDB" id="9808698at2"/>
<dbReference type="CDD" id="cd07377">
    <property type="entry name" value="WHTH_GntR"/>
    <property type="match status" value="1"/>
</dbReference>
<evidence type="ECO:0000256" key="1">
    <source>
        <dbReference type="ARBA" id="ARBA00023015"/>
    </source>
</evidence>
<dbReference type="NCBIfam" id="TIGR02018">
    <property type="entry name" value="his_ut_repres"/>
    <property type="match status" value="1"/>
</dbReference>
<evidence type="ECO:0000256" key="4">
    <source>
        <dbReference type="NCBIfam" id="TIGR02018"/>
    </source>
</evidence>
<keyword evidence="7" id="KW-1185">Reference proteome</keyword>
<protein>
    <recommendedName>
        <fullName evidence="4">Histidine utilization repressor</fullName>
    </recommendedName>
</protein>